<dbReference type="RefSeq" id="WP_116050030.1">
    <property type="nucleotide sequence ID" value="NZ_QUBQ01000008.1"/>
</dbReference>
<gene>
    <name evidence="2" type="ORF">DX130_25085</name>
</gene>
<name>A0A371P1F5_9BACL</name>
<dbReference type="InterPro" id="IPR002559">
    <property type="entry name" value="Transposase_11"/>
</dbReference>
<evidence type="ECO:0000313" key="3">
    <source>
        <dbReference type="Proteomes" id="UP000261905"/>
    </source>
</evidence>
<proteinExistence type="predicted"/>
<evidence type="ECO:0000313" key="2">
    <source>
        <dbReference type="EMBL" id="REK69428.1"/>
    </source>
</evidence>
<keyword evidence="3" id="KW-1185">Reference proteome</keyword>
<dbReference type="GO" id="GO:0003677">
    <property type="term" value="F:DNA binding"/>
    <property type="evidence" value="ECO:0007669"/>
    <property type="project" value="InterPro"/>
</dbReference>
<dbReference type="GO" id="GO:0006313">
    <property type="term" value="P:DNA transposition"/>
    <property type="evidence" value="ECO:0007669"/>
    <property type="project" value="InterPro"/>
</dbReference>
<dbReference type="AlphaFoldDB" id="A0A371P1F5"/>
<dbReference type="EMBL" id="QUBQ01000008">
    <property type="protein sequence ID" value="REK69428.1"/>
    <property type="molecule type" value="Genomic_DNA"/>
</dbReference>
<protein>
    <recommendedName>
        <fullName evidence="1">Transposase IS4-like domain-containing protein</fullName>
    </recommendedName>
</protein>
<sequence>MVACGLTQADHSTISKKAKEVPFGIFKQLLHVLIQKCNHPTRRRLRIPKELLAVDSTTISAGPNRLPWAPSAKGEKSGNKLHVALLTETGRLHRVTESTGKQHDSTLCTAVTDPKFILIADKPTGITSSSMPTWSKNKCSILLSE</sequence>
<feature type="domain" description="Transposase IS4-like" evidence="1">
    <location>
        <begin position="49"/>
        <end position="121"/>
    </location>
</feature>
<organism evidence="2 3">
    <name type="scientific">Paenibacillus paeoniae</name>
    <dbReference type="NCBI Taxonomy" id="2292705"/>
    <lineage>
        <taxon>Bacteria</taxon>
        <taxon>Bacillati</taxon>
        <taxon>Bacillota</taxon>
        <taxon>Bacilli</taxon>
        <taxon>Bacillales</taxon>
        <taxon>Paenibacillaceae</taxon>
        <taxon>Paenibacillus</taxon>
    </lineage>
</organism>
<evidence type="ECO:0000259" key="1">
    <source>
        <dbReference type="Pfam" id="PF01609"/>
    </source>
</evidence>
<dbReference type="Pfam" id="PF01609">
    <property type="entry name" value="DDE_Tnp_1"/>
    <property type="match status" value="1"/>
</dbReference>
<dbReference type="Proteomes" id="UP000261905">
    <property type="component" value="Unassembled WGS sequence"/>
</dbReference>
<dbReference type="GO" id="GO:0004803">
    <property type="term" value="F:transposase activity"/>
    <property type="evidence" value="ECO:0007669"/>
    <property type="project" value="InterPro"/>
</dbReference>
<accession>A0A371P1F5</accession>
<comment type="caution">
    <text evidence="2">The sequence shown here is derived from an EMBL/GenBank/DDBJ whole genome shotgun (WGS) entry which is preliminary data.</text>
</comment>
<reference evidence="2 3" key="1">
    <citation type="submission" date="2018-08" db="EMBL/GenBank/DDBJ databases">
        <title>Paenibacillus sp. M4BSY-1, whole genome shotgun sequence.</title>
        <authorList>
            <person name="Tuo L."/>
        </authorList>
    </citation>
    <scope>NUCLEOTIDE SEQUENCE [LARGE SCALE GENOMIC DNA]</scope>
    <source>
        <strain evidence="2 3">M4BSY-1</strain>
    </source>
</reference>